<dbReference type="AlphaFoldDB" id="A0A8K0I8B8"/>
<evidence type="ECO:0000313" key="3">
    <source>
        <dbReference type="EMBL" id="KAG1342262.1"/>
    </source>
</evidence>
<name>A0A8K0I8B8_COCNU</name>
<gene>
    <name evidence="3" type="ORF">COCNU_05G004910</name>
</gene>
<keyword evidence="4" id="KW-1185">Reference proteome</keyword>
<dbReference type="InterPro" id="IPR050466">
    <property type="entry name" value="Carboxylest/Gibb_receptor"/>
</dbReference>
<dbReference type="PANTHER" id="PTHR23024:SF577">
    <property type="entry name" value="CARBOXYLESTERASE 2-RELATED"/>
    <property type="match status" value="1"/>
</dbReference>
<protein>
    <submittedName>
        <fullName evidence="3">2-hydroxyisoflavanone dehydratase</fullName>
    </submittedName>
</protein>
<proteinExistence type="predicted"/>
<organism evidence="3 4">
    <name type="scientific">Cocos nucifera</name>
    <name type="common">Coconut palm</name>
    <dbReference type="NCBI Taxonomy" id="13894"/>
    <lineage>
        <taxon>Eukaryota</taxon>
        <taxon>Viridiplantae</taxon>
        <taxon>Streptophyta</taxon>
        <taxon>Embryophyta</taxon>
        <taxon>Tracheophyta</taxon>
        <taxon>Spermatophyta</taxon>
        <taxon>Magnoliopsida</taxon>
        <taxon>Liliopsida</taxon>
        <taxon>Arecaceae</taxon>
        <taxon>Arecoideae</taxon>
        <taxon>Cocoseae</taxon>
        <taxon>Attaleinae</taxon>
        <taxon>Cocos</taxon>
    </lineage>
</organism>
<sequence length="389" mass="43039">MVDKGVEKRFFIGFLLGSEEMEEDIEVGEEASKHRWVVMGEGRGGEEVAECSRKPDVTQFSLSSLPMDLDKEIHLELFSVIRVYKSGRIERLVGTDTVPATIDPGTGVTSKDITIDTSTALSARLYLPNLTDQPSKKLPVLVYYHGGGFCSQSAFSATYSRFINSLVAQSRLLVVSVDYRLAPEHPVPTPHDDSWAALRWVASHSGSDGPEAWLAKNGDFLRVFLAGDSAGANIAHHMALRAGAEGLGPGIRIEGLIFLHPYFWGKEPLGSEPPIPEFRKDQELFWRLVCPGTAKGLDDPLINPLAEGAPGLEGLAGERALVCLAEDELRERGRAYYERLKGSGWRGEVELFESEGEYHVFHLMKPDCHQALLLMERVVEFLKCKDQQS</sequence>
<evidence type="ECO:0000259" key="2">
    <source>
        <dbReference type="Pfam" id="PF07859"/>
    </source>
</evidence>
<dbReference type="Proteomes" id="UP000797356">
    <property type="component" value="Chromosome 5"/>
</dbReference>
<dbReference type="InterPro" id="IPR013094">
    <property type="entry name" value="AB_hydrolase_3"/>
</dbReference>
<accession>A0A8K0I8B8</accession>
<feature type="active site" evidence="1">
    <location>
        <position position="229"/>
    </location>
</feature>
<dbReference type="Gene3D" id="3.40.50.1820">
    <property type="entry name" value="alpha/beta hydrolase"/>
    <property type="match status" value="1"/>
</dbReference>
<dbReference type="PROSITE" id="PS01174">
    <property type="entry name" value="LIPASE_GDXG_SER"/>
    <property type="match status" value="1"/>
</dbReference>
<comment type="caution">
    <text evidence="3">The sequence shown here is derived from an EMBL/GenBank/DDBJ whole genome shotgun (WGS) entry which is preliminary data.</text>
</comment>
<dbReference type="PANTHER" id="PTHR23024">
    <property type="entry name" value="ARYLACETAMIDE DEACETYLASE"/>
    <property type="match status" value="1"/>
</dbReference>
<dbReference type="SUPFAM" id="SSF53474">
    <property type="entry name" value="alpha/beta-Hydrolases"/>
    <property type="match status" value="1"/>
</dbReference>
<dbReference type="OrthoDB" id="408631at2759"/>
<reference evidence="3" key="1">
    <citation type="journal article" date="2017" name="Gigascience">
        <title>The genome draft of coconut (Cocos nucifera).</title>
        <authorList>
            <person name="Xiao Y."/>
            <person name="Xu P."/>
            <person name="Fan H."/>
            <person name="Baudouin L."/>
            <person name="Xia W."/>
            <person name="Bocs S."/>
            <person name="Xu J."/>
            <person name="Li Q."/>
            <person name="Guo A."/>
            <person name="Zhou L."/>
            <person name="Li J."/>
            <person name="Wu Y."/>
            <person name="Ma Z."/>
            <person name="Armero A."/>
            <person name="Issali A.E."/>
            <person name="Liu N."/>
            <person name="Peng M."/>
            <person name="Yang Y."/>
        </authorList>
    </citation>
    <scope>NUCLEOTIDE SEQUENCE</scope>
    <source>
        <tissue evidence="3">Spear leaf of Hainan Tall coconut</tissue>
    </source>
</reference>
<evidence type="ECO:0000256" key="1">
    <source>
        <dbReference type="PROSITE-ProRule" id="PRU10038"/>
    </source>
</evidence>
<dbReference type="Pfam" id="PF07859">
    <property type="entry name" value="Abhydrolase_3"/>
    <property type="match status" value="1"/>
</dbReference>
<reference evidence="3" key="2">
    <citation type="submission" date="2019-07" db="EMBL/GenBank/DDBJ databases">
        <authorList>
            <person name="Yang Y."/>
            <person name="Bocs S."/>
            <person name="Baudouin L."/>
        </authorList>
    </citation>
    <scope>NUCLEOTIDE SEQUENCE</scope>
    <source>
        <tissue evidence="3">Spear leaf of Hainan Tall coconut</tissue>
    </source>
</reference>
<evidence type="ECO:0000313" key="4">
    <source>
        <dbReference type="Proteomes" id="UP000797356"/>
    </source>
</evidence>
<feature type="domain" description="Alpha/beta hydrolase fold-3" evidence="2">
    <location>
        <begin position="141"/>
        <end position="362"/>
    </location>
</feature>
<dbReference type="GO" id="GO:0016787">
    <property type="term" value="F:hydrolase activity"/>
    <property type="evidence" value="ECO:0007669"/>
    <property type="project" value="InterPro"/>
</dbReference>
<dbReference type="InterPro" id="IPR033140">
    <property type="entry name" value="Lipase_GDXG_put_SER_AS"/>
</dbReference>
<dbReference type="InterPro" id="IPR029058">
    <property type="entry name" value="AB_hydrolase_fold"/>
</dbReference>
<dbReference type="EMBL" id="CM017876">
    <property type="protein sequence ID" value="KAG1342262.1"/>
    <property type="molecule type" value="Genomic_DNA"/>
</dbReference>